<keyword evidence="1" id="KW-0732">Signal</keyword>
<proteinExistence type="predicted"/>
<organism evidence="3 4">
    <name type="scientific">Robinsoniella peoriensis</name>
    <dbReference type="NCBI Taxonomy" id="180332"/>
    <lineage>
        <taxon>Bacteria</taxon>
        <taxon>Bacillati</taxon>
        <taxon>Bacillota</taxon>
        <taxon>Clostridia</taxon>
        <taxon>Lachnospirales</taxon>
        <taxon>Lachnospiraceae</taxon>
        <taxon>Robinsoniella</taxon>
    </lineage>
</organism>
<dbReference type="SMART" id="SM00635">
    <property type="entry name" value="BID_2"/>
    <property type="match status" value="5"/>
</dbReference>
<feature type="domain" description="BIG2" evidence="2">
    <location>
        <begin position="382"/>
        <end position="465"/>
    </location>
</feature>
<feature type="domain" description="BIG2" evidence="2">
    <location>
        <begin position="37"/>
        <end position="109"/>
    </location>
</feature>
<comment type="caution">
    <text evidence="3">The sequence shown here is derived from an EMBL/GenBank/DDBJ whole genome shotgun (WGS) entry which is preliminary data.</text>
</comment>
<dbReference type="InterPro" id="IPR003343">
    <property type="entry name" value="Big_2"/>
</dbReference>
<protein>
    <submittedName>
        <fullName evidence="3">Bacterial Ig-like domain (Group 2)</fullName>
    </submittedName>
</protein>
<evidence type="ECO:0000313" key="3">
    <source>
        <dbReference type="EMBL" id="TLD01365.1"/>
    </source>
</evidence>
<name>A0A4U8Q8R6_9FIRM</name>
<dbReference type="PANTHER" id="PTHR23019">
    <property type="entry name" value="NUCLEAR PORE MEMBRANE GLYCOPROTEIN GP210-RELATED"/>
    <property type="match status" value="1"/>
</dbReference>
<keyword evidence="4" id="KW-1185">Reference proteome</keyword>
<feature type="domain" description="BIG2" evidence="2">
    <location>
        <begin position="205"/>
        <end position="282"/>
    </location>
</feature>
<dbReference type="EMBL" id="QGQD01000040">
    <property type="protein sequence ID" value="TLD01365.1"/>
    <property type="molecule type" value="Genomic_DNA"/>
</dbReference>
<accession>A0A4U8Q8R6</accession>
<reference evidence="3 4" key="1">
    <citation type="journal article" date="2019" name="Anaerobe">
        <title>Detection of Robinsoniella peoriensis in multiple bone samples of a trauma patient.</title>
        <authorList>
            <person name="Schrottner P."/>
            <person name="Hartwich K."/>
            <person name="Bunk B."/>
            <person name="Schober I."/>
            <person name="Helbig S."/>
            <person name="Rudolph W.W."/>
            <person name="Gunzer F."/>
        </authorList>
    </citation>
    <scope>NUCLEOTIDE SEQUENCE [LARGE SCALE GENOMIC DNA]</scope>
    <source>
        <strain evidence="3 4">DSM 106044</strain>
    </source>
</reference>
<dbReference type="InterPro" id="IPR045197">
    <property type="entry name" value="NUP210-like"/>
</dbReference>
<sequence length="673" mass="71802" precursor="true">MKRITKSIMVIMVMSLFFGLTANAAVKRVRITKPTTESSAVVWLKKGYTIVDLKAKVSVTDNSSKAVTYKSSKKSVASVDEKGRVTCKNPGQATITVTSKSDKTKTDTITLNVRQKVKTVSASKKSFKLYVGKKASINPTYSPDTAVFDRWGYKNYNSKIISVSKDGVITAKKIGKTTITVKAYDGFKNGSDAWTKIAVEVRPRYVSSIVPERKTVELGVGGKLLLSPKVSPSSATNKDLSFKTSDSKVATVSSNDIVTARSIGTATITITAKDGSKKSTTIRVKVHDTVNVKSVDLKATRSTLTVGGARTKLTAVTNPSDATVRTTSYSTSNKAVAIVEKTRKGVAMVKPVGPGTATITVKITDGNLNKVYGKVTVKVVQPVTGVTLNTSNLVLSTDSTFGDVTAQLTANVLPQNASNKNVTFVSSNPNVAAVNSSTGLVSAKAAGTAKITVTTADGKKTASADVKVNGVTINKLAVKKNVSTGNTIELYVNGKMSWDENKTSEIRETLNRFVGDLVTAAKSNFPEFAKAFNVVMNGQTYNVTLGKDGFTFTKDGKDMFPMLNGKSFDVVKLTFARGVNSDQIQKLIDGISTGLIALGDKEYKFDGGLFVERGVSKSNITNISLKDSQIVFNINGTKAAVGTNNAGELVIKNSPEVANTIYEVFRNYLVVVQ</sequence>
<dbReference type="SUPFAM" id="SSF49373">
    <property type="entry name" value="Invasin/intimin cell-adhesion fragments"/>
    <property type="match status" value="5"/>
</dbReference>
<feature type="domain" description="BIG2" evidence="2">
    <location>
        <begin position="291"/>
        <end position="373"/>
    </location>
</feature>
<feature type="domain" description="BIG2" evidence="2">
    <location>
        <begin position="116"/>
        <end position="192"/>
    </location>
</feature>
<evidence type="ECO:0000259" key="2">
    <source>
        <dbReference type="SMART" id="SM00635"/>
    </source>
</evidence>
<gene>
    <name evidence="3" type="ORF">DSM106044_01747</name>
</gene>
<dbReference type="Pfam" id="PF02368">
    <property type="entry name" value="Big_2"/>
    <property type="match status" value="3"/>
</dbReference>
<dbReference type="AlphaFoldDB" id="A0A4U8Q8R6"/>
<dbReference type="InterPro" id="IPR008964">
    <property type="entry name" value="Invasin/intimin_cell_adhesion"/>
</dbReference>
<dbReference type="Proteomes" id="UP000306509">
    <property type="component" value="Unassembled WGS sequence"/>
</dbReference>
<dbReference type="STRING" id="180332.GCA_000797495_03662"/>
<feature type="chain" id="PRO_5020695569" evidence="1">
    <location>
        <begin position="25"/>
        <end position="673"/>
    </location>
</feature>
<dbReference type="RefSeq" id="WP_138002305.1">
    <property type="nucleotide sequence ID" value="NZ_QGQD01000040.1"/>
</dbReference>
<evidence type="ECO:0000256" key="1">
    <source>
        <dbReference type="SAM" id="SignalP"/>
    </source>
</evidence>
<dbReference type="Gene3D" id="2.60.40.1080">
    <property type="match status" value="5"/>
</dbReference>
<evidence type="ECO:0000313" key="4">
    <source>
        <dbReference type="Proteomes" id="UP000306509"/>
    </source>
</evidence>
<feature type="signal peptide" evidence="1">
    <location>
        <begin position="1"/>
        <end position="24"/>
    </location>
</feature>
<dbReference type="PANTHER" id="PTHR23019:SF0">
    <property type="entry name" value="NUCLEAR PORE MEMBRANE GLYCOPROTEIN 210"/>
    <property type="match status" value="1"/>
</dbReference>